<dbReference type="SUPFAM" id="SSF53335">
    <property type="entry name" value="S-adenosyl-L-methionine-dependent methyltransferases"/>
    <property type="match status" value="1"/>
</dbReference>
<keyword evidence="3" id="KW-1185">Reference proteome</keyword>
<proteinExistence type="predicted"/>
<reference evidence="2" key="1">
    <citation type="submission" date="2021-02" db="EMBL/GenBank/DDBJ databases">
        <authorList>
            <person name="Dougan E. K."/>
            <person name="Rhodes N."/>
            <person name="Thang M."/>
            <person name="Chan C."/>
        </authorList>
    </citation>
    <scope>NUCLEOTIDE SEQUENCE</scope>
</reference>
<dbReference type="PANTHER" id="PTHR32026:SF10">
    <property type="entry name" value="METHYLTRANSFERASE-LIKE PROTEIN 24-RELATED"/>
    <property type="match status" value="1"/>
</dbReference>
<evidence type="ECO:0000313" key="2">
    <source>
        <dbReference type="EMBL" id="CAE7570681.1"/>
    </source>
</evidence>
<dbReference type="AlphaFoldDB" id="A0A812UCM6"/>
<comment type="caution">
    <text evidence="2">The sequence shown here is derived from an EMBL/GenBank/DDBJ whole genome shotgun (WGS) entry which is preliminary data.</text>
</comment>
<organism evidence="2 3">
    <name type="scientific">Symbiodinium natans</name>
    <dbReference type="NCBI Taxonomy" id="878477"/>
    <lineage>
        <taxon>Eukaryota</taxon>
        <taxon>Sar</taxon>
        <taxon>Alveolata</taxon>
        <taxon>Dinophyceae</taxon>
        <taxon>Suessiales</taxon>
        <taxon>Symbiodiniaceae</taxon>
        <taxon>Symbiodinium</taxon>
    </lineage>
</organism>
<sequence length="349" mass="39229">MVWVRMLKVLAMVALTITLLMLAHSHALFSLMSGQESAFVIERQRGQSPLDVEVEKMPTVITALDHLERMMLHVEQMSSRLIRSAQLTSTQSTVNGIQLPELEQSLEAAYWFQRQELDKLPSPHFSGLEPNWPCFWGKELVGGDLGDAGRWICGAGFLRDPCVMYSFRFGNAGNSKFELAVAGFGCAVHIHDPTDAAPEGLEELSSHFHSVGLGDHDGKLELGRGSWHLTRLKGIPVQTLQTIMREHGHRHLDVLRIDIEGLEYSVISSLNASGWPSIGQVLIEVHVLKPPRYRQWLLQLVGQLESAGFRLVHKALNIQSPHGCLRYTFIQRGWRPEIKEYSMTSTQHS</sequence>
<feature type="domain" description="Methyltransferase" evidence="1">
    <location>
        <begin position="127"/>
        <end position="330"/>
    </location>
</feature>
<dbReference type="Proteomes" id="UP000604046">
    <property type="component" value="Unassembled WGS sequence"/>
</dbReference>
<dbReference type="PANTHER" id="PTHR32026">
    <property type="entry name" value="METHYLTRANSFERASE-LIKE PROTEIN 24"/>
    <property type="match status" value="1"/>
</dbReference>
<dbReference type="EMBL" id="CAJNDS010002712">
    <property type="protein sequence ID" value="CAE7570681.1"/>
    <property type="molecule type" value="Genomic_DNA"/>
</dbReference>
<dbReference type="Pfam" id="PF13383">
    <property type="entry name" value="Methyltransf_22"/>
    <property type="match status" value="1"/>
</dbReference>
<dbReference type="InterPro" id="IPR025714">
    <property type="entry name" value="Methyltranfer_dom"/>
</dbReference>
<gene>
    <name evidence="2" type="primary">mettl24</name>
    <name evidence="2" type="ORF">SNAT2548_LOCUS32493</name>
</gene>
<accession>A0A812UCM6</accession>
<evidence type="ECO:0000259" key="1">
    <source>
        <dbReference type="Pfam" id="PF13383"/>
    </source>
</evidence>
<name>A0A812UCM6_9DINO</name>
<dbReference type="InterPro" id="IPR026913">
    <property type="entry name" value="METTL24"/>
</dbReference>
<dbReference type="InterPro" id="IPR029063">
    <property type="entry name" value="SAM-dependent_MTases_sf"/>
</dbReference>
<dbReference type="Gene3D" id="3.40.50.150">
    <property type="entry name" value="Vaccinia Virus protein VP39"/>
    <property type="match status" value="1"/>
</dbReference>
<dbReference type="OrthoDB" id="446763at2759"/>
<protein>
    <submittedName>
        <fullName evidence="2">Mettl24 protein</fullName>
    </submittedName>
</protein>
<evidence type="ECO:0000313" key="3">
    <source>
        <dbReference type="Proteomes" id="UP000604046"/>
    </source>
</evidence>